<keyword evidence="5" id="KW-0813">Transport</keyword>
<feature type="transmembrane region" description="Helical" evidence="5">
    <location>
        <begin position="122"/>
        <end position="144"/>
    </location>
</feature>
<comment type="subcellular location">
    <subcellularLocation>
        <location evidence="1 5">Membrane</location>
        <topology evidence="1 5">Multi-pass membrane protein</topology>
    </subcellularLocation>
</comment>
<feature type="region of interest" description="Disordered" evidence="6">
    <location>
        <begin position="22"/>
        <end position="45"/>
    </location>
</feature>
<keyword evidence="2 5" id="KW-0812">Transmembrane</keyword>
<evidence type="ECO:0000313" key="8">
    <source>
        <dbReference type="Proteomes" id="UP001530377"/>
    </source>
</evidence>
<organism evidence="7 8">
    <name type="scientific">Cyclostephanos tholiformis</name>
    <dbReference type="NCBI Taxonomy" id="382380"/>
    <lineage>
        <taxon>Eukaryota</taxon>
        <taxon>Sar</taxon>
        <taxon>Stramenopiles</taxon>
        <taxon>Ochrophyta</taxon>
        <taxon>Bacillariophyta</taxon>
        <taxon>Coscinodiscophyceae</taxon>
        <taxon>Thalassiosirophycidae</taxon>
        <taxon>Stephanodiscales</taxon>
        <taxon>Stephanodiscaceae</taxon>
        <taxon>Cyclostephanos</taxon>
    </lineage>
</organism>
<evidence type="ECO:0000256" key="2">
    <source>
        <dbReference type="ARBA" id="ARBA00022692"/>
    </source>
</evidence>
<evidence type="ECO:0000256" key="6">
    <source>
        <dbReference type="SAM" id="MobiDB-lite"/>
    </source>
</evidence>
<accession>A0ABD3RCJ4</accession>
<keyword evidence="3 5" id="KW-1133">Transmembrane helix</keyword>
<evidence type="ECO:0000256" key="4">
    <source>
        <dbReference type="ARBA" id="ARBA00023136"/>
    </source>
</evidence>
<reference evidence="7 8" key="1">
    <citation type="submission" date="2024-10" db="EMBL/GenBank/DDBJ databases">
        <title>Updated reference genomes for cyclostephanoid diatoms.</title>
        <authorList>
            <person name="Roberts W.R."/>
            <person name="Alverson A.J."/>
        </authorList>
    </citation>
    <scope>NUCLEOTIDE SEQUENCE [LARGE SCALE GENOMIC DNA]</scope>
    <source>
        <strain evidence="7 8">AJA228-03</strain>
    </source>
</reference>
<sequence length="312" mass="33304">MSVDPSASAFCTMDMDGMTMRAHSHHRRQLGWDHHPGRSSASNSGVPVPTVVHGDSTNFVDGDDAYLGNHPRHRALPSSSSMGTIMYMDGFRWALFPPPDSPPPPCLNLFYPSWTLHTQARFVLAMTSVTFIGMLVEACGVWRARCLRKGRARRAAERVFVDVAPGSSSSSSTTSSRRARAPSRARRWHLLAALLHASRVWLGYLLMLAVMSYAVEFLLSAVLGVVLGRYCLNDADGGGVVGVAGGVIGGMGHGDDGGGVDAMVAQYGNDDETWGGGGDPCCDHDDDMDVREPLLSSSIALGNGGVTRRSVA</sequence>
<keyword evidence="5" id="KW-0187">Copper transport</keyword>
<dbReference type="Pfam" id="PF04145">
    <property type="entry name" value="Ctr"/>
    <property type="match status" value="1"/>
</dbReference>
<dbReference type="EMBL" id="JALLPB020000310">
    <property type="protein sequence ID" value="KAL3810715.1"/>
    <property type="molecule type" value="Genomic_DNA"/>
</dbReference>
<comment type="caution">
    <text evidence="7">The sequence shown here is derived from an EMBL/GenBank/DDBJ whole genome shotgun (WGS) entry which is preliminary data.</text>
</comment>
<proteinExistence type="inferred from homology"/>
<evidence type="ECO:0000256" key="5">
    <source>
        <dbReference type="RuleBase" id="RU367022"/>
    </source>
</evidence>
<keyword evidence="8" id="KW-1185">Reference proteome</keyword>
<dbReference type="Proteomes" id="UP001530377">
    <property type="component" value="Unassembled WGS sequence"/>
</dbReference>
<evidence type="ECO:0000256" key="3">
    <source>
        <dbReference type="ARBA" id="ARBA00022989"/>
    </source>
</evidence>
<name>A0ABD3RCJ4_9STRA</name>
<keyword evidence="5" id="KW-0406">Ion transport</keyword>
<dbReference type="InterPro" id="IPR007274">
    <property type="entry name" value="Cop_transporter"/>
</dbReference>
<comment type="similarity">
    <text evidence="5">Belongs to the copper transporter (Ctr) (TC 1.A.56) family. SLC31A subfamily.</text>
</comment>
<evidence type="ECO:0000313" key="7">
    <source>
        <dbReference type="EMBL" id="KAL3810715.1"/>
    </source>
</evidence>
<dbReference type="GO" id="GO:0016020">
    <property type="term" value="C:membrane"/>
    <property type="evidence" value="ECO:0007669"/>
    <property type="project" value="UniProtKB-SubCell"/>
</dbReference>
<dbReference type="AlphaFoldDB" id="A0ABD3RCJ4"/>
<gene>
    <name evidence="7" type="ORF">ACHAXA_009997</name>
</gene>
<dbReference type="PANTHER" id="PTHR12483:SF27">
    <property type="entry name" value="COPPER TRANSPORT PROTEIN CTR1"/>
    <property type="match status" value="1"/>
</dbReference>
<keyword evidence="4 5" id="KW-0472">Membrane</keyword>
<protein>
    <recommendedName>
        <fullName evidence="5">Copper transport protein</fullName>
    </recommendedName>
</protein>
<keyword evidence="5" id="KW-0186">Copper</keyword>
<dbReference type="GO" id="GO:0005375">
    <property type="term" value="F:copper ion transmembrane transporter activity"/>
    <property type="evidence" value="ECO:0007669"/>
    <property type="project" value="UniProtKB-UniRule"/>
</dbReference>
<evidence type="ECO:0000256" key="1">
    <source>
        <dbReference type="ARBA" id="ARBA00004141"/>
    </source>
</evidence>
<dbReference type="PANTHER" id="PTHR12483">
    <property type="entry name" value="SOLUTE CARRIER FAMILY 31 COPPER TRANSPORTERS"/>
    <property type="match status" value="1"/>
</dbReference>